<evidence type="ECO:0000313" key="2">
    <source>
        <dbReference type="Proteomes" id="UP000015354"/>
    </source>
</evidence>
<dbReference type="Proteomes" id="UP000015354">
    <property type="component" value="Unassembled WGS sequence"/>
</dbReference>
<name>S9TGW8_9TRYP</name>
<evidence type="ECO:0000313" key="1">
    <source>
        <dbReference type="EMBL" id="EPY16134.1"/>
    </source>
</evidence>
<dbReference type="AlphaFoldDB" id="S9TGW8"/>
<dbReference type="PANTHER" id="PTHR33477:SF2">
    <property type="entry name" value="2-PHOSPHOGLYCERATE KINASE"/>
    <property type="match status" value="1"/>
</dbReference>
<gene>
    <name evidence="1" type="ORF">STCU_11533</name>
</gene>
<accession>S9TGW8</accession>
<dbReference type="PANTHER" id="PTHR33477">
    <property type="entry name" value="P-LOOP NTPASE DOMAIN-CONTAINING PROTEIN LPA1 HOMOLOG 1"/>
    <property type="match status" value="1"/>
</dbReference>
<keyword evidence="2" id="KW-1185">Reference proteome</keyword>
<protein>
    <submittedName>
        <fullName evidence="1">Uncharacterized protein</fullName>
    </submittedName>
</protein>
<dbReference type="EMBL" id="ATMH01011499">
    <property type="protein sequence ID" value="EPY16134.1"/>
    <property type="molecule type" value="Genomic_DNA"/>
</dbReference>
<reference evidence="1 2" key="1">
    <citation type="journal article" date="2013" name="PLoS ONE">
        <title>Predicting the Proteins of Angomonas deanei, Strigomonas culicis and Their Respective Endosymbionts Reveals New Aspects of the Trypanosomatidae Family.</title>
        <authorList>
            <person name="Motta M.C."/>
            <person name="Martins A.C."/>
            <person name="de Souza S.S."/>
            <person name="Catta-Preta C.M."/>
            <person name="Silva R."/>
            <person name="Klein C.C."/>
            <person name="de Almeida L.G."/>
            <person name="de Lima Cunha O."/>
            <person name="Ciapina L.P."/>
            <person name="Brocchi M."/>
            <person name="Colabardini A.C."/>
            <person name="de Araujo Lima B."/>
            <person name="Machado C.R."/>
            <person name="de Almeida Soares C.M."/>
            <person name="Probst C.M."/>
            <person name="de Menezes C.B."/>
            <person name="Thompson C.E."/>
            <person name="Bartholomeu D.C."/>
            <person name="Gradia D.F."/>
            <person name="Pavoni D.P."/>
            <person name="Grisard E.C."/>
            <person name="Fantinatti-Garboggini F."/>
            <person name="Marchini F.K."/>
            <person name="Rodrigues-Luiz G.F."/>
            <person name="Wagner G."/>
            <person name="Goldman G.H."/>
            <person name="Fietto J.L."/>
            <person name="Elias M.C."/>
            <person name="Goldman M.H."/>
            <person name="Sagot M.F."/>
            <person name="Pereira M."/>
            <person name="Stoco P.H."/>
            <person name="de Mendonca-Neto R.P."/>
            <person name="Teixeira S.M."/>
            <person name="Maciel T.E."/>
            <person name="de Oliveira Mendes T.A."/>
            <person name="Urmenyi T.P."/>
            <person name="de Souza W."/>
            <person name="Schenkman S."/>
            <person name="de Vasconcelos A.T."/>
        </authorList>
    </citation>
    <scope>NUCLEOTIDE SEQUENCE [LARGE SCALE GENOMIC DNA]</scope>
</reference>
<organism evidence="1 2">
    <name type="scientific">Strigomonas culicis</name>
    <dbReference type="NCBI Taxonomy" id="28005"/>
    <lineage>
        <taxon>Eukaryota</taxon>
        <taxon>Discoba</taxon>
        <taxon>Euglenozoa</taxon>
        <taxon>Kinetoplastea</taxon>
        <taxon>Metakinetoplastina</taxon>
        <taxon>Trypanosomatida</taxon>
        <taxon>Trypanosomatidae</taxon>
        <taxon>Strigomonadinae</taxon>
        <taxon>Strigomonas</taxon>
    </lineage>
</organism>
<comment type="caution">
    <text evidence="1">The sequence shown here is derived from an EMBL/GenBank/DDBJ whole genome shotgun (WGS) entry which is preliminary data.</text>
</comment>
<sequence length="325" mass="36028">MSSKYDVVKVQVVVQDDHYYFLSRFLLSKMLMFAKVPPTTAVQISLDLKRSLVVRGKTAISQEEMEQELYSLMAVYGFGRNNVHLFPLMKNFFAARVSLIVLLAGSLHCLKSSIAKQLALVLNCCSLVNVETLLGIVQTLTAFNESEGAHPASACGAERTSAENAWLARCRCVKLAVESEVDRSIAQGKSLIIEGEALNFTLYKAYLTPQFQKDHRVIVVPLLLHRPPLQVPTSSHSSESGVVEKASRTIMDTERLLFSAHLHQLAEHRVCVASLSKRNPETIVADDSGACWDISFTHPEQLPVVVSEIHDVVIDRILKVLQVSS</sequence>
<dbReference type="OrthoDB" id="271259at2759"/>
<proteinExistence type="predicted"/>